<dbReference type="InterPro" id="IPR001594">
    <property type="entry name" value="Palmitoyltrfase_DHHC"/>
</dbReference>
<evidence type="ECO:0000256" key="2">
    <source>
        <dbReference type="ARBA" id="ARBA00022679"/>
    </source>
</evidence>
<dbReference type="GO" id="GO:0005789">
    <property type="term" value="C:endoplasmic reticulum membrane"/>
    <property type="evidence" value="ECO:0007669"/>
    <property type="project" value="UniProtKB-SubCell"/>
</dbReference>
<sequence length="380" mass="43711">MHLLLSKLGCTGTWNACTAHIKDQTRFQAYYSVFNSSTMITFSNPWIGVIIPCIIIFTLSTFSAIYILPHHVSNNELTLFICASAMVWISYIIAIIVPPGSPPKNYTPPENGMKMYCLKCKAYKPERTHHSKALGVCVLKMDHHCPWTNNTVGHRNMPHFMRFLVWVDMTVGYLFIRLCIRIMKLWRDKHLPSYLFDKTEVILSIVFLPASFFVLFTVGILTIRVFVNMCNGITQIESWECDRIESLVRRKIVTEERAEFPYDIELFTNIFNAVGSPLTFWLPWGQPRGDGITFEKNESGYTEEGEPLCWPPDHVDYDPENVPLQNLKDGLRRRGEEPDCLLGGIGAGKMQAENDFYKRDHWRNVEGEKLADFGVEHTDI</sequence>
<dbReference type="GO" id="GO:0019706">
    <property type="term" value="F:protein-cysteine S-palmitoyltransferase activity"/>
    <property type="evidence" value="ECO:0007669"/>
    <property type="project" value="UniProtKB-UniRule"/>
</dbReference>
<dbReference type="Proteomes" id="UP000182444">
    <property type="component" value="Chromosome 1D"/>
</dbReference>
<keyword evidence="3 11" id="KW-0812">Transmembrane</keyword>
<comment type="similarity">
    <text evidence="11">Belongs to the DHHC palmitoyltransferase family. PFA4 subfamily.</text>
</comment>
<organism evidence="14 15">
    <name type="scientific">Yarrowia lipolytica</name>
    <name type="common">Candida lipolytica</name>
    <dbReference type="NCBI Taxonomy" id="4952"/>
    <lineage>
        <taxon>Eukaryota</taxon>
        <taxon>Fungi</taxon>
        <taxon>Dikarya</taxon>
        <taxon>Ascomycota</taxon>
        <taxon>Saccharomycotina</taxon>
        <taxon>Dipodascomycetes</taxon>
        <taxon>Dipodascales</taxon>
        <taxon>Dipodascales incertae sedis</taxon>
        <taxon>Yarrowia</taxon>
    </lineage>
</organism>
<evidence type="ECO:0000313" key="14">
    <source>
        <dbReference type="EMBL" id="AOW04679.1"/>
    </source>
</evidence>
<reference evidence="14 15" key="1">
    <citation type="journal article" date="2016" name="PLoS ONE">
        <title>Sequence Assembly of Yarrowia lipolytica Strain W29/CLIB89 Shows Transposable Element Diversity.</title>
        <authorList>
            <person name="Magnan C."/>
            <person name="Yu J."/>
            <person name="Chang I."/>
            <person name="Jahn E."/>
            <person name="Kanomata Y."/>
            <person name="Wu J."/>
            <person name="Zeller M."/>
            <person name="Oakes M."/>
            <person name="Baldi P."/>
            <person name="Sandmeyer S."/>
        </authorList>
    </citation>
    <scope>NUCLEOTIDE SEQUENCE [LARGE SCALE GENOMIC DNA]</scope>
    <source>
        <strain evidence="15">CLIB89(W29)</strain>
    </source>
</reference>
<evidence type="ECO:0000256" key="6">
    <source>
        <dbReference type="ARBA" id="ARBA00023136"/>
    </source>
</evidence>
<gene>
    <name evidence="11" type="primary">PFA4</name>
    <name evidence="14" type="ORF">YALI1_D34860g</name>
</gene>
<evidence type="ECO:0000256" key="10">
    <source>
        <dbReference type="ARBA" id="ARBA00048048"/>
    </source>
</evidence>
<dbReference type="InterPro" id="IPR033682">
    <property type="entry name" value="PFA4"/>
</dbReference>
<evidence type="ECO:0000256" key="1">
    <source>
        <dbReference type="ARBA" id="ARBA00004141"/>
    </source>
</evidence>
<dbReference type="PANTHER" id="PTHR12246">
    <property type="entry name" value="PALMITOYLTRANSFERASE ZDHHC16"/>
    <property type="match status" value="1"/>
</dbReference>
<keyword evidence="6 11" id="KW-0472">Membrane</keyword>
<evidence type="ECO:0000256" key="9">
    <source>
        <dbReference type="ARBA" id="ARBA00023315"/>
    </source>
</evidence>
<keyword evidence="4 11" id="KW-0256">Endoplasmic reticulum</keyword>
<keyword evidence="7 11" id="KW-0564">Palmitate</keyword>
<feature type="active site" description="S-palmitoyl cysteine intermediate" evidence="11">
    <location>
        <position position="145"/>
    </location>
</feature>
<comment type="function">
    <text evidence="11">Mediates the reversible addition of palmitate to target proteins, thereby regulating their membrane association and biological function.</text>
</comment>
<dbReference type="Pfam" id="PF01529">
    <property type="entry name" value="DHHC"/>
    <property type="match status" value="1"/>
</dbReference>
<keyword evidence="9 11" id="KW-0012">Acyltransferase</keyword>
<dbReference type="VEuPathDB" id="FungiDB:YALI1_D34860g"/>
<protein>
    <recommendedName>
        <fullName evidence="11">Palmitoyltransferase PFA4</fullName>
        <ecNumber evidence="11">2.3.1.225</ecNumber>
    </recommendedName>
    <alternativeName>
        <fullName evidence="11">Protein S-acyltransferase</fullName>
        <shortName evidence="11">PAT</shortName>
    </alternativeName>
    <alternativeName>
        <fullName evidence="11">Protein fatty acyltransferase 4</fullName>
    </alternativeName>
</protein>
<feature type="transmembrane region" description="Helical" evidence="11 12">
    <location>
        <begin position="201"/>
        <end position="227"/>
    </location>
</feature>
<comment type="domain">
    <text evidence="11 12">The DHHC domain is required for palmitoyltransferase activity.</text>
</comment>
<evidence type="ECO:0000256" key="11">
    <source>
        <dbReference type="HAMAP-Rule" id="MF_03199"/>
    </source>
</evidence>
<evidence type="ECO:0000256" key="8">
    <source>
        <dbReference type="ARBA" id="ARBA00023288"/>
    </source>
</evidence>
<dbReference type="InterPro" id="IPR039859">
    <property type="entry name" value="PFA4/ZDH16/20/ERF2-like"/>
</dbReference>
<dbReference type="EMBL" id="CP017556">
    <property type="protein sequence ID" value="AOW04679.1"/>
    <property type="molecule type" value="Genomic_DNA"/>
</dbReference>
<evidence type="ECO:0000256" key="12">
    <source>
        <dbReference type="RuleBase" id="RU079119"/>
    </source>
</evidence>
<keyword evidence="5 11" id="KW-1133">Transmembrane helix</keyword>
<name>A0A1D8NGA6_YARLL</name>
<evidence type="ECO:0000256" key="3">
    <source>
        <dbReference type="ARBA" id="ARBA00022692"/>
    </source>
</evidence>
<dbReference type="KEGG" id="yli:2911276"/>
<dbReference type="VEuPathDB" id="FungiDB:YALI0_D26345g"/>
<comment type="subcellular location">
    <subcellularLocation>
        <location evidence="11">Endoplasmic reticulum membrane</location>
        <topology evidence="11">Multi-pass membrane protein</topology>
    </subcellularLocation>
    <subcellularLocation>
        <location evidence="1">Membrane</location>
        <topology evidence="1">Multi-pass membrane protein</topology>
    </subcellularLocation>
</comment>
<dbReference type="EC" id="2.3.1.225" evidence="11"/>
<dbReference type="eggNOG" id="KOG1314">
    <property type="taxonomic scope" value="Eukaryota"/>
</dbReference>
<evidence type="ECO:0000256" key="5">
    <source>
        <dbReference type="ARBA" id="ARBA00022989"/>
    </source>
</evidence>
<evidence type="ECO:0000256" key="4">
    <source>
        <dbReference type="ARBA" id="ARBA00022824"/>
    </source>
</evidence>
<feature type="transmembrane region" description="Helical" evidence="11 12">
    <location>
        <begin position="160"/>
        <end position="180"/>
    </location>
</feature>
<evidence type="ECO:0000256" key="7">
    <source>
        <dbReference type="ARBA" id="ARBA00023139"/>
    </source>
</evidence>
<evidence type="ECO:0000313" key="15">
    <source>
        <dbReference type="Proteomes" id="UP000182444"/>
    </source>
</evidence>
<accession>A0A1D8NGA6</accession>
<proteinExistence type="inferred from homology"/>
<comment type="catalytic activity">
    <reaction evidence="10 11 12">
        <text>L-cysteinyl-[protein] + hexadecanoyl-CoA = S-hexadecanoyl-L-cysteinyl-[protein] + CoA</text>
        <dbReference type="Rhea" id="RHEA:36683"/>
        <dbReference type="Rhea" id="RHEA-COMP:10131"/>
        <dbReference type="Rhea" id="RHEA-COMP:11032"/>
        <dbReference type="ChEBI" id="CHEBI:29950"/>
        <dbReference type="ChEBI" id="CHEBI:57287"/>
        <dbReference type="ChEBI" id="CHEBI:57379"/>
        <dbReference type="ChEBI" id="CHEBI:74151"/>
        <dbReference type="EC" id="2.3.1.225"/>
    </reaction>
</comment>
<dbReference type="AlphaFoldDB" id="A0A1D8NGA6"/>
<dbReference type="HAMAP" id="MF_03199">
    <property type="entry name" value="DHHC_PAT_PFA4"/>
    <property type="match status" value="1"/>
</dbReference>
<feature type="transmembrane region" description="Helical" evidence="11 12">
    <location>
        <begin position="77"/>
        <end position="97"/>
    </location>
</feature>
<feature type="domain" description="Palmitoyltransferase DHHC" evidence="13">
    <location>
        <begin position="114"/>
        <end position="240"/>
    </location>
</feature>
<keyword evidence="2 11" id="KW-0808">Transferase</keyword>
<keyword evidence="8 11" id="KW-0449">Lipoprotein</keyword>
<evidence type="ECO:0000259" key="13">
    <source>
        <dbReference type="Pfam" id="PF01529"/>
    </source>
</evidence>
<dbReference type="PROSITE" id="PS50216">
    <property type="entry name" value="DHHC"/>
    <property type="match status" value="1"/>
</dbReference>
<feature type="transmembrane region" description="Helical" evidence="11 12">
    <location>
        <begin position="46"/>
        <end position="68"/>
    </location>
</feature>